<keyword evidence="3" id="KW-1185">Reference proteome</keyword>
<dbReference type="EMBL" id="SZYD01000017">
    <property type="protein sequence ID" value="KAD3068906.1"/>
    <property type="molecule type" value="Genomic_DNA"/>
</dbReference>
<organism evidence="2 3">
    <name type="scientific">Mikania micrantha</name>
    <name type="common">bitter vine</name>
    <dbReference type="NCBI Taxonomy" id="192012"/>
    <lineage>
        <taxon>Eukaryota</taxon>
        <taxon>Viridiplantae</taxon>
        <taxon>Streptophyta</taxon>
        <taxon>Embryophyta</taxon>
        <taxon>Tracheophyta</taxon>
        <taxon>Spermatophyta</taxon>
        <taxon>Magnoliopsida</taxon>
        <taxon>eudicotyledons</taxon>
        <taxon>Gunneridae</taxon>
        <taxon>Pentapetalae</taxon>
        <taxon>asterids</taxon>
        <taxon>campanulids</taxon>
        <taxon>Asterales</taxon>
        <taxon>Asteraceae</taxon>
        <taxon>Asteroideae</taxon>
        <taxon>Heliantheae alliance</taxon>
        <taxon>Eupatorieae</taxon>
        <taxon>Mikania</taxon>
    </lineage>
</organism>
<sequence length="104" mass="11668">MLMSMFCSIHAFCVGSIRLKLPGTVNTLKHSSPAETPSSNDDHRTSSTGVKNPRTEMEIRPRFAPEFDGINCFETIPEYAVVEAKLLTSNFKPKILTIFEKDTF</sequence>
<evidence type="ECO:0000313" key="3">
    <source>
        <dbReference type="Proteomes" id="UP000326396"/>
    </source>
</evidence>
<evidence type="ECO:0000256" key="1">
    <source>
        <dbReference type="SAM" id="MobiDB-lite"/>
    </source>
</evidence>
<dbReference type="Proteomes" id="UP000326396">
    <property type="component" value="Linkage Group LG7"/>
</dbReference>
<dbReference type="AlphaFoldDB" id="A0A5N6M5R0"/>
<name>A0A5N6M5R0_9ASTR</name>
<dbReference type="PANTHER" id="PTHR33641:SF15">
    <property type="entry name" value="AVR9_CF-9 RAPIDLY ELICITED PROTEIN"/>
    <property type="match status" value="1"/>
</dbReference>
<feature type="region of interest" description="Disordered" evidence="1">
    <location>
        <begin position="28"/>
        <end position="58"/>
    </location>
</feature>
<protein>
    <submittedName>
        <fullName evidence="2">Uncharacterized protein</fullName>
    </submittedName>
</protein>
<accession>A0A5N6M5R0</accession>
<evidence type="ECO:0000313" key="2">
    <source>
        <dbReference type="EMBL" id="KAD3068906.1"/>
    </source>
</evidence>
<reference evidence="2 3" key="1">
    <citation type="submission" date="2019-05" db="EMBL/GenBank/DDBJ databases">
        <title>Mikania micrantha, genome provides insights into the molecular mechanism of rapid growth.</title>
        <authorList>
            <person name="Liu B."/>
        </authorList>
    </citation>
    <scope>NUCLEOTIDE SEQUENCE [LARGE SCALE GENOMIC DNA]</scope>
    <source>
        <strain evidence="2">NLD-2019</strain>
        <tissue evidence="2">Leaf</tissue>
    </source>
</reference>
<comment type="caution">
    <text evidence="2">The sequence shown here is derived from an EMBL/GenBank/DDBJ whole genome shotgun (WGS) entry which is preliminary data.</text>
</comment>
<gene>
    <name evidence="2" type="ORF">E3N88_36786</name>
</gene>
<feature type="compositionally biased region" description="Polar residues" evidence="1">
    <location>
        <begin position="28"/>
        <end position="39"/>
    </location>
</feature>
<proteinExistence type="predicted"/>
<dbReference type="PANTHER" id="PTHR33641">
    <property type="entry name" value="OS06G0133500 PROTEIN"/>
    <property type="match status" value="1"/>
</dbReference>
<dbReference type="OrthoDB" id="751010at2759"/>